<gene>
    <name evidence="2" type="ORF">ATO11_18435</name>
</gene>
<dbReference type="AlphaFoldDB" id="A0A0L1JKG1"/>
<dbReference type="RefSeq" id="WP_050532395.1">
    <property type="nucleotide sequence ID" value="NZ_AQQZ01000011.1"/>
</dbReference>
<name>A0A0L1JKG1_9RHOB</name>
<sequence length="356" mass="39158">MTNPYSGLPDHCFWSRSHRGRARPEIDPVVKGGFTLTPEMKIATAGSCFAQHIAKHLQGAGYNYFVTEDAHPVISPVVARQFGYGVFSARYGNIYTVRQLLQLAGRAFGEFTPVEDVWEVDGGFVDPFRPNVTEKPFPTMEAFTAAREAHYAAVREMLTEADVFVFTLGLTEAWVSREDGTVFAMAPGVAGGTFDPERHEFHNFTVDEIVQDFTDFATGLRTANPDVKILLTVSPVPLIATAREDQSVITATAYSKAVLRVAAEQLSATVPDCFYFPSYEVITGNHAGGDYFASDLRDVEPAGVAHVMSLFMRHYTEAGAEAAPEVKDGDPRFEDEVQDMLDVICDELMIEKSVSS</sequence>
<dbReference type="EMBL" id="AQQZ01000011">
    <property type="protein sequence ID" value="KNG92235.1"/>
    <property type="molecule type" value="Genomic_DNA"/>
</dbReference>
<evidence type="ECO:0000313" key="2">
    <source>
        <dbReference type="EMBL" id="KNG92235.1"/>
    </source>
</evidence>
<dbReference type="InterPro" id="IPR014982">
    <property type="entry name" value="GSCFA"/>
</dbReference>
<keyword evidence="3" id="KW-1185">Reference proteome</keyword>
<dbReference type="Pfam" id="PF08885">
    <property type="entry name" value="GSCFA"/>
    <property type="match status" value="1"/>
</dbReference>
<proteinExistence type="predicted"/>
<evidence type="ECO:0000313" key="3">
    <source>
        <dbReference type="Proteomes" id="UP000036938"/>
    </source>
</evidence>
<dbReference type="STRING" id="1317121.ATO11_18435"/>
<protein>
    <submittedName>
        <fullName evidence="2">GSCFA domain-containing protein</fullName>
    </submittedName>
</protein>
<organism evidence="2 3">
    <name type="scientific">Pseudaestuariivita atlantica</name>
    <dbReference type="NCBI Taxonomy" id="1317121"/>
    <lineage>
        <taxon>Bacteria</taxon>
        <taxon>Pseudomonadati</taxon>
        <taxon>Pseudomonadota</taxon>
        <taxon>Alphaproteobacteria</taxon>
        <taxon>Rhodobacterales</taxon>
        <taxon>Paracoccaceae</taxon>
        <taxon>Pseudaestuariivita</taxon>
    </lineage>
</organism>
<dbReference type="PATRIC" id="fig|1317121.7.peg.783"/>
<dbReference type="Proteomes" id="UP000036938">
    <property type="component" value="Unassembled WGS sequence"/>
</dbReference>
<dbReference type="OrthoDB" id="369216at2"/>
<comment type="caution">
    <text evidence="2">The sequence shown here is derived from an EMBL/GenBank/DDBJ whole genome shotgun (WGS) entry which is preliminary data.</text>
</comment>
<accession>A0A0L1JKG1</accession>
<evidence type="ECO:0000259" key="1">
    <source>
        <dbReference type="Pfam" id="PF08885"/>
    </source>
</evidence>
<feature type="domain" description="GSCFA" evidence="1">
    <location>
        <begin position="41"/>
        <end position="311"/>
    </location>
</feature>
<reference evidence="2 3" key="1">
    <citation type="journal article" date="2015" name="Int. J. Syst. Evol. Microbiol.">
        <title>Aestuariivita atlantica sp. nov., isolated from deep sea sediment of the Atlantic Ocean.</title>
        <authorList>
            <person name="Li G."/>
            <person name="Lai Q."/>
            <person name="Du Y."/>
            <person name="Liu X."/>
            <person name="Sun F."/>
            <person name="Shao Z."/>
        </authorList>
    </citation>
    <scope>NUCLEOTIDE SEQUENCE [LARGE SCALE GENOMIC DNA]</scope>
    <source>
        <strain evidence="2 3">22II-S11-z3</strain>
    </source>
</reference>